<feature type="domain" description="FAD dependent oxidoreductase" evidence="6">
    <location>
        <begin position="1"/>
        <end position="111"/>
    </location>
</feature>
<dbReference type="GO" id="GO:0019478">
    <property type="term" value="P:D-amino acid catabolic process"/>
    <property type="evidence" value="ECO:0007669"/>
    <property type="project" value="TreeGrafter"/>
</dbReference>
<dbReference type="SUPFAM" id="SSF51971">
    <property type="entry name" value="Nucleotide-binding domain"/>
    <property type="match status" value="1"/>
</dbReference>
<evidence type="ECO:0000256" key="2">
    <source>
        <dbReference type="ARBA" id="ARBA00006730"/>
    </source>
</evidence>
<evidence type="ECO:0000256" key="4">
    <source>
        <dbReference type="ARBA" id="ARBA00022827"/>
    </source>
</evidence>
<proteinExistence type="inferred from homology"/>
<comment type="similarity">
    <text evidence="2">Belongs to the DAMOX/DASOX family.</text>
</comment>
<dbReference type="GeneID" id="37267514"/>
<evidence type="ECO:0000256" key="3">
    <source>
        <dbReference type="ARBA" id="ARBA00022630"/>
    </source>
</evidence>
<organism evidence="7 8">
    <name type="scientific">Tilletiopsis washingtonensis</name>
    <dbReference type="NCBI Taxonomy" id="58919"/>
    <lineage>
        <taxon>Eukaryota</taxon>
        <taxon>Fungi</taxon>
        <taxon>Dikarya</taxon>
        <taxon>Basidiomycota</taxon>
        <taxon>Ustilaginomycotina</taxon>
        <taxon>Exobasidiomycetes</taxon>
        <taxon>Entylomatales</taxon>
        <taxon>Entylomatales incertae sedis</taxon>
        <taxon>Tilletiopsis</taxon>
    </lineage>
</organism>
<dbReference type="AlphaFoldDB" id="A0A316Z737"/>
<dbReference type="Proteomes" id="UP000245946">
    <property type="component" value="Unassembled WGS sequence"/>
</dbReference>
<dbReference type="Gene3D" id="3.30.9.10">
    <property type="entry name" value="D-Amino Acid Oxidase, subunit A, domain 2"/>
    <property type="match status" value="1"/>
</dbReference>
<keyword evidence="4" id="KW-0274">FAD</keyword>
<dbReference type="GO" id="GO:0005737">
    <property type="term" value="C:cytoplasm"/>
    <property type="evidence" value="ECO:0007669"/>
    <property type="project" value="TreeGrafter"/>
</dbReference>
<gene>
    <name evidence="7" type="ORF">FA09DRAFT_290901</name>
</gene>
<dbReference type="PANTHER" id="PTHR11530:SF30">
    <property type="entry name" value="FAD DEPENDENT OXIDOREDUCTASE DOMAIN-CONTAINING PROTEIN"/>
    <property type="match status" value="1"/>
</dbReference>
<feature type="non-terminal residue" evidence="7">
    <location>
        <position position="260"/>
    </location>
</feature>
<dbReference type="InterPro" id="IPR023209">
    <property type="entry name" value="DAO"/>
</dbReference>
<dbReference type="OrthoDB" id="2015447at2759"/>
<dbReference type="InterPro" id="IPR006076">
    <property type="entry name" value="FAD-dep_OxRdtase"/>
</dbReference>
<feature type="domain" description="FAD dependent oxidoreductase" evidence="6">
    <location>
        <begin position="117"/>
        <end position="260"/>
    </location>
</feature>
<dbReference type="STRING" id="58919.A0A316Z737"/>
<reference evidence="7 8" key="1">
    <citation type="journal article" date="2018" name="Mol. Biol. Evol.">
        <title>Broad Genomic Sampling Reveals a Smut Pathogenic Ancestry of the Fungal Clade Ustilaginomycotina.</title>
        <authorList>
            <person name="Kijpornyongpan T."/>
            <person name="Mondo S.J."/>
            <person name="Barry K."/>
            <person name="Sandor L."/>
            <person name="Lee J."/>
            <person name="Lipzen A."/>
            <person name="Pangilinan J."/>
            <person name="LaButti K."/>
            <person name="Hainaut M."/>
            <person name="Henrissat B."/>
            <person name="Grigoriev I.V."/>
            <person name="Spatafora J.W."/>
            <person name="Aime M.C."/>
        </authorList>
    </citation>
    <scope>NUCLEOTIDE SEQUENCE [LARGE SCALE GENOMIC DNA]</scope>
    <source>
        <strain evidence="7 8">MCA 4186</strain>
    </source>
</reference>
<evidence type="ECO:0000313" key="7">
    <source>
        <dbReference type="EMBL" id="PWN96884.1"/>
    </source>
</evidence>
<evidence type="ECO:0000313" key="8">
    <source>
        <dbReference type="Proteomes" id="UP000245946"/>
    </source>
</evidence>
<dbReference type="EMBL" id="KZ819297">
    <property type="protein sequence ID" value="PWN96884.1"/>
    <property type="molecule type" value="Genomic_DNA"/>
</dbReference>
<feature type="non-terminal residue" evidence="7">
    <location>
        <position position="1"/>
    </location>
</feature>
<dbReference type="GO" id="GO:0003884">
    <property type="term" value="F:D-amino-acid oxidase activity"/>
    <property type="evidence" value="ECO:0007669"/>
    <property type="project" value="InterPro"/>
</dbReference>
<sequence length="260" mass="27903">VVVGAGVIGLTAALELRAHGHAVHVVARDMPHDAASTQFASPWAGANCVSYAADDDLLQQRWERTTWKRLAGISRRHPDLVQKIPFELYSAYLAANQPWWKDSECGAGTSLMQPDTALIVNASALGSRWLADVLDEKVVPARGQTVLVRAPDVRLMEEAAKSQPTYIIPRAGSGQVILGGTFEAGWANEAVINEATTDRILADCTRLCPALAECEVISVNVGLRPVRLGGTRLEPDRLANGVDVVHCYGAGPAGYQQSWG</sequence>
<name>A0A316Z737_9BASI</name>
<dbReference type="Gene3D" id="3.50.50.60">
    <property type="entry name" value="FAD/NAD(P)-binding domain"/>
    <property type="match status" value="1"/>
</dbReference>
<accession>A0A316Z737</accession>
<keyword evidence="8" id="KW-1185">Reference proteome</keyword>
<dbReference type="PANTHER" id="PTHR11530">
    <property type="entry name" value="D-AMINO ACID OXIDASE"/>
    <property type="match status" value="1"/>
</dbReference>
<evidence type="ECO:0000256" key="1">
    <source>
        <dbReference type="ARBA" id="ARBA00001974"/>
    </source>
</evidence>
<dbReference type="GO" id="GO:0071949">
    <property type="term" value="F:FAD binding"/>
    <property type="evidence" value="ECO:0007669"/>
    <property type="project" value="InterPro"/>
</dbReference>
<dbReference type="Pfam" id="PF01266">
    <property type="entry name" value="DAO"/>
    <property type="match status" value="2"/>
</dbReference>
<protein>
    <submittedName>
        <fullName evidence="7">FAD-linked reductase</fullName>
    </submittedName>
</protein>
<keyword evidence="5" id="KW-0560">Oxidoreductase</keyword>
<dbReference type="SUPFAM" id="SSF54373">
    <property type="entry name" value="FAD-linked reductases, C-terminal domain"/>
    <property type="match status" value="1"/>
</dbReference>
<dbReference type="RefSeq" id="XP_025597163.1">
    <property type="nucleotide sequence ID" value="XM_025739968.1"/>
</dbReference>
<evidence type="ECO:0000259" key="6">
    <source>
        <dbReference type="Pfam" id="PF01266"/>
    </source>
</evidence>
<dbReference type="InterPro" id="IPR036188">
    <property type="entry name" value="FAD/NAD-bd_sf"/>
</dbReference>
<evidence type="ECO:0000256" key="5">
    <source>
        <dbReference type="ARBA" id="ARBA00023002"/>
    </source>
</evidence>
<keyword evidence="3" id="KW-0285">Flavoprotein</keyword>
<comment type="cofactor">
    <cofactor evidence="1">
        <name>FAD</name>
        <dbReference type="ChEBI" id="CHEBI:57692"/>
    </cofactor>
</comment>